<evidence type="ECO:0000256" key="1">
    <source>
        <dbReference type="SAM" id="MobiDB-lite"/>
    </source>
</evidence>
<proteinExistence type="predicted"/>
<dbReference type="RefSeq" id="WP_267777605.1">
    <property type="nucleotide sequence ID" value="NZ_JAPNKE010000002.1"/>
</dbReference>
<dbReference type="InterPro" id="IPR049249">
    <property type="entry name" value="DUF6882"/>
</dbReference>
<feature type="compositionally biased region" description="Low complexity" evidence="1">
    <location>
        <begin position="1"/>
        <end position="15"/>
    </location>
</feature>
<reference evidence="2" key="1">
    <citation type="submission" date="2022-11" db="EMBL/GenBank/DDBJ databases">
        <title>Minimal conservation of predation-associated metabolite biosynthetic gene clusters underscores biosynthetic potential of Myxococcota including descriptions for ten novel species: Archangium lansinium sp. nov., Myxococcus landrumus sp. nov., Nannocystis bai.</title>
        <authorList>
            <person name="Ahearne A."/>
            <person name="Stevens C."/>
            <person name="Phillips K."/>
        </authorList>
    </citation>
    <scope>NUCLEOTIDE SEQUENCE</scope>
    <source>
        <strain evidence="2">Na p29</strain>
    </source>
</reference>
<protein>
    <submittedName>
        <fullName evidence="2">Uncharacterized protein</fullName>
    </submittedName>
</protein>
<gene>
    <name evidence="2" type="ORF">OV079_50115</name>
</gene>
<comment type="caution">
    <text evidence="2">The sequence shown here is derived from an EMBL/GenBank/DDBJ whole genome shotgun (WGS) entry which is preliminary data.</text>
</comment>
<feature type="region of interest" description="Disordered" evidence="1">
    <location>
        <begin position="1"/>
        <end position="21"/>
    </location>
</feature>
<keyword evidence="3" id="KW-1185">Reference proteome</keyword>
<evidence type="ECO:0000313" key="3">
    <source>
        <dbReference type="Proteomes" id="UP001150924"/>
    </source>
</evidence>
<organism evidence="2 3">
    <name type="scientific">Nannocystis pusilla</name>
    <dbReference type="NCBI Taxonomy" id="889268"/>
    <lineage>
        <taxon>Bacteria</taxon>
        <taxon>Pseudomonadati</taxon>
        <taxon>Myxococcota</taxon>
        <taxon>Polyangia</taxon>
        <taxon>Nannocystales</taxon>
        <taxon>Nannocystaceae</taxon>
        <taxon>Nannocystis</taxon>
    </lineage>
</organism>
<dbReference type="EMBL" id="JAPNKE010000002">
    <property type="protein sequence ID" value="MCY1013554.1"/>
    <property type="molecule type" value="Genomic_DNA"/>
</dbReference>
<dbReference type="Proteomes" id="UP001150924">
    <property type="component" value="Unassembled WGS sequence"/>
</dbReference>
<sequence>MAGVAARRAGDGYADATRHPPRETDDMLAIERLFCEELLRIHRRQARFLGGLRATAYTFHKETGVLAFSDGTTFETQILGLETPAKQWMWAWADTGELDSCLTTGARRVKAFGEARGLAKLTTGTLAVDHLRCAGHTLAAIASVVHEAHPYFRCQHPDGVALFVLVTSATLKDDARGLDRNTARQAISDMFAAYAQADDLLTLRAAMEAAGFAVEFTETEVIGRRGDDAPMVFQRAWFD</sequence>
<dbReference type="AlphaFoldDB" id="A0A9X3F2Z5"/>
<dbReference type="Pfam" id="PF21813">
    <property type="entry name" value="DUF6882"/>
    <property type="match status" value="1"/>
</dbReference>
<evidence type="ECO:0000313" key="2">
    <source>
        <dbReference type="EMBL" id="MCY1013554.1"/>
    </source>
</evidence>
<name>A0A9X3F2Z5_9BACT</name>
<accession>A0A9X3F2Z5</accession>